<organism evidence="6">
    <name type="scientific">hydrothermal vent metagenome</name>
    <dbReference type="NCBI Taxonomy" id="652676"/>
    <lineage>
        <taxon>unclassified sequences</taxon>
        <taxon>metagenomes</taxon>
        <taxon>ecological metagenomes</taxon>
    </lineage>
</organism>
<dbReference type="EMBL" id="FAXC01000277">
    <property type="protein sequence ID" value="CUV09614.1"/>
    <property type="molecule type" value="Genomic_DNA"/>
</dbReference>
<dbReference type="GO" id="GO:0034257">
    <property type="term" value="F:nicotinamide riboside transmembrane transporter activity"/>
    <property type="evidence" value="ECO:0007669"/>
    <property type="project" value="InterPro"/>
</dbReference>
<proteinExistence type="predicted"/>
<dbReference type="InterPro" id="IPR006419">
    <property type="entry name" value="NMN_transpt_PnuC"/>
</dbReference>
<name>A0A160VJU4_9ZZZZ</name>
<evidence type="ECO:0000256" key="5">
    <source>
        <dbReference type="SAM" id="Phobius"/>
    </source>
</evidence>
<evidence type="ECO:0000256" key="2">
    <source>
        <dbReference type="ARBA" id="ARBA00022692"/>
    </source>
</evidence>
<evidence type="ECO:0000313" key="6">
    <source>
        <dbReference type="EMBL" id="CUV09614.1"/>
    </source>
</evidence>
<gene>
    <name evidence="6" type="ORF">MGWOODY_Mmi435</name>
</gene>
<evidence type="ECO:0000256" key="4">
    <source>
        <dbReference type="ARBA" id="ARBA00023136"/>
    </source>
</evidence>
<feature type="transmembrane region" description="Helical" evidence="5">
    <location>
        <begin position="63"/>
        <end position="80"/>
    </location>
</feature>
<evidence type="ECO:0000256" key="1">
    <source>
        <dbReference type="ARBA" id="ARBA00004141"/>
    </source>
</evidence>
<sequence>MKNWFNNNSESLNWKLIGWLGAGLVIFGYYLNANEYILSWLIWMVGNAMVGIYSIYKKAYSTAAMSFIIMIMNIYGYLRWLS</sequence>
<protein>
    <recommendedName>
        <fullName evidence="7">Nicotinamide riboside transporter PnuC</fullName>
    </recommendedName>
</protein>
<keyword evidence="3 5" id="KW-1133">Transmembrane helix</keyword>
<dbReference type="GO" id="GO:0016020">
    <property type="term" value="C:membrane"/>
    <property type="evidence" value="ECO:0007669"/>
    <property type="project" value="UniProtKB-SubCell"/>
</dbReference>
<feature type="transmembrane region" description="Helical" evidence="5">
    <location>
        <begin position="37"/>
        <end position="56"/>
    </location>
</feature>
<feature type="transmembrane region" description="Helical" evidence="5">
    <location>
        <begin position="12"/>
        <end position="31"/>
    </location>
</feature>
<evidence type="ECO:0008006" key="7">
    <source>
        <dbReference type="Google" id="ProtNLM"/>
    </source>
</evidence>
<dbReference type="AlphaFoldDB" id="A0A160VJU4"/>
<keyword evidence="2 5" id="KW-0812">Transmembrane</keyword>
<dbReference type="Pfam" id="PF04973">
    <property type="entry name" value="NMN_transporter"/>
    <property type="match status" value="1"/>
</dbReference>
<evidence type="ECO:0000256" key="3">
    <source>
        <dbReference type="ARBA" id="ARBA00022989"/>
    </source>
</evidence>
<comment type="subcellular location">
    <subcellularLocation>
        <location evidence="1">Membrane</location>
        <topology evidence="1">Multi-pass membrane protein</topology>
    </subcellularLocation>
</comment>
<keyword evidence="4 5" id="KW-0472">Membrane</keyword>
<reference evidence="6" key="1">
    <citation type="submission" date="2015-10" db="EMBL/GenBank/DDBJ databases">
        <authorList>
            <person name="Gilbert D.G."/>
        </authorList>
    </citation>
    <scope>NUCLEOTIDE SEQUENCE</scope>
</reference>
<accession>A0A160VJU4</accession>